<accession>A0A5E4QP19</accession>
<dbReference type="Proteomes" id="UP000324832">
    <property type="component" value="Unassembled WGS sequence"/>
</dbReference>
<dbReference type="PANTHER" id="PTHR24276:SF91">
    <property type="entry name" value="AT26814P-RELATED"/>
    <property type="match status" value="1"/>
</dbReference>
<dbReference type="PANTHER" id="PTHR24276">
    <property type="entry name" value="POLYSERASE-RELATED"/>
    <property type="match status" value="1"/>
</dbReference>
<evidence type="ECO:0000256" key="1">
    <source>
        <dbReference type="ARBA" id="ARBA00007664"/>
    </source>
</evidence>
<evidence type="ECO:0000259" key="10">
    <source>
        <dbReference type="PROSITE" id="PS50240"/>
    </source>
</evidence>
<name>A0A5E4QP19_9NEOP</name>
<evidence type="ECO:0000256" key="5">
    <source>
        <dbReference type="ARBA" id="ARBA00022825"/>
    </source>
</evidence>
<dbReference type="Gene3D" id="2.40.10.10">
    <property type="entry name" value="Trypsin-like serine proteases"/>
    <property type="match status" value="1"/>
</dbReference>
<dbReference type="CDD" id="cd00190">
    <property type="entry name" value="Tryp_SPc"/>
    <property type="match status" value="1"/>
</dbReference>
<proteinExistence type="inferred from homology"/>
<evidence type="ECO:0000256" key="9">
    <source>
        <dbReference type="SAM" id="SignalP"/>
    </source>
</evidence>
<dbReference type="InterPro" id="IPR043504">
    <property type="entry name" value="Peptidase_S1_PA_chymotrypsin"/>
</dbReference>
<evidence type="ECO:0000256" key="7">
    <source>
        <dbReference type="ARBA" id="ARBA00023157"/>
    </source>
</evidence>
<dbReference type="AlphaFoldDB" id="A0A5E4QP19"/>
<keyword evidence="7" id="KW-1015">Disulfide bond</keyword>
<keyword evidence="6" id="KW-0865">Zymogen</keyword>
<dbReference type="SMART" id="SM00020">
    <property type="entry name" value="Tryp_SPc"/>
    <property type="match status" value="1"/>
</dbReference>
<dbReference type="PRINTS" id="PR00722">
    <property type="entry name" value="CHYMOTRYPSIN"/>
</dbReference>
<evidence type="ECO:0000256" key="3">
    <source>
        <dbReference type="ARBA" id="ARBA00022729"/>
    </source>
</evidence>
<reference evidence="11 12" key="1">
    <citation type="submission" date="2017-07" db="EMBL/GenBank/DDBJ databases">
        <authorList>
            <person name="Talla V."/>
            <person name="Backstrom N."/>
        </authorList>
    </citation>
    <scope>NUCLEOTIDE SEQUENCE [LARGE SCALE GENOMIC DNA]</scope>
</reference>
<evidence type="ECO:0000256" key="2">
    <source>
        <dbReference type="ARBA" id="ARBA00022670"/>
    </source>
</evidence>
<evidence type="ECO:0000256" key="8">
    <source>
        <dbReference type="RuleBase" id="RU363034"/>
    </source>
</evidence>
<evidence type="ECO:0000313" key="12">
    <source>
        <dbReference type="Proteomes" id="UP000324832"/>
    </source>
</evidence>
<dbReference type="SUPFAM" id="SSF50494">
    <property type="entry name" value="Trypsin-like serine proteases"/>
    <property type="match status" value="1"/>
</dbReference>
<evidence type="ECO:0000256" key="6">
    <source>
        <dbReference type="ARBA" id="ARBA00023145"/>
    </source>
</evidence>
<sequence>MIKFLFYVGLVGLTASNPDVEDTRIVGGDDIDITAVPYQVSLLFRGRHTCGGAIIASDLVVTAAHCLIGSYPRDLQIRAGSSSSTSGGDVYQVGDFVYHANFTYSKMDCDVGLLWLSTPFVFTDRVAPIELFDQDEEIDDNDLTVVTGWGNIRESGGSPRTLQMALIPKVNPNQCTYAYSPLYKITESMLCAGLPQGGKDACQGDSGGPLVHDDKLAGIVSWGLGCARPKYPGVYAKVAALRNWIDDQATFLRLKHMIFRNAA</sequence>
<dbReference type="PROSITE" id="PS00134">
    <property type="entry name" value="TRYPSIN_HIS"/>
    <property type="match status" value="1"/>
</dbReference>
<feature type="domain" description="Peptidase S1" evidence="10">
    <location>
        <begin position="25"/>
        <end position="250"/>
    </location>
</feature>
<dbReference type="InterPro" id="IPR001314">
    <property type="entry name" value="Peptidase_S1A"/>
</dbReference>
<organism evidence="11 12">
    <name type="scientific">Leptidea sinapis</name>
    <dbReference type="NCBI Taxonomy" id="189913"/>
    <lineage>
        <taxon>Eukaryota</taxon>
        <taxon>Metazoa</taxon>
        <taxon>Ecdysozoa</taxon>
        <taxon>Arthropoda</taxon>
        <taxon>Hexapoda</taxon>
        <taxon>Insecta</taxon>
        <taxon>Pterygota</taxon>
        <taxon>Neoptera</taxon>
        <taxon>Endopterygota</taxon>
        <taxon>Lepidoptera</taxon>
        <taxon>Glossata</taxon>
        <taxon>Ditrysia</taxon>
        <taxon>Papilionoidea</taxon>
        <taxon>Pieridae</taxon>
        <taxon>Dismorphiinae</taxon>
        <taxon>Leptidea</taxon>
    </lineage>
</organism>
<keyword evidence="5 8" id="KW-0720">Serine protease</keyword>
<dbReference type="FunFam" id="2.40.10.10:FF:000077">
    <property type="entry name" value="Predicted protein"/>
    <property type="match status" value="1"/>
</dbReference>
<keyword evidence="3 9" id="KW-0732">Signal</keyword>
<gene>
    <name evidence="11" type="ORF">LSINAPIS_LOCUS10299</name>
</gene>
<dbReference type="PROSITE" id="PS00135">
    <property type="entry name" value="TRYPSIN_SER"/>
    <property type="match status" value="1"/>
</dbReference>
<keyword evidence="2 8" id="KW-0645">Protease</keyword>
<keyword evidence="4 8" id="KW-0378">Hydrolase</keyword>
<dbReference type="PROSITE" id="PS50240">
    <property type="entry name" value="TRYPSIN_DOM"/>
    <property type="match status" value="1"/>
</dbReference>
<dbReference type="Pfam" id="PF00089">
    <property type="entry name" value="Trypsin"/>
    <property type="match status" value="1"/>
</dbReference>
<evidence type="ECO:0000256" key="4">
    <source>
        <dbReference type="ARBA" id="ARBA00022801"/>
    </source>
</evidence>
<protein>
    <recommendedName>
        <fullName evidence="10">Peptidase S1 domain-containing protein</fullName>
    </recommendedName>
</protein>
<dbReference type="InterPro" id="IPR033116">
    <property type="entry name" value="TRYPSIN_SER"/>
</dbReference>
<dbReference type="InterPro" id="IPR018114">
    <property type="entry name" value="TRYPSIN_HIS"/>
</dbReference>
<dbReference type="GO" id="GO:0004252">
    <property type="term" value="F:serine-type endopeptidase activity"/>
    <property type="evidence" value="ECO:0007669"/>
    <property type="project" value="InterPro"/>
</dbReference>
<keyword evidence="12" id="KW-1185">Reference proteome</keyword>
<dbReference type="InterPro" id="IPR001254">
    <property type="entry name" value="Trypsin_dom"/>
</dbReference>
<dbReference type="GO" id="GO:0006508">
    <property type="term" value="P:proteolysis"/>
    <property type="evidence" value="ECO:0007669"/>
    <property type="project" value="UniProtKB-KW"/>
</dbReference>
<comment type="similarity">
    <text evidence="1">Belongs to the peptidase S1 family.</text>
</comment>
<feature type="signal peptide" evidence="9">
    <location>
        <begin position="1"/>
        <end position="16"/>
    </location>
</feature>
<evidence type="ECO:0000313" key="11">
    <source>
        <dbReference type="EMBL" id="VVC99412.1"/>
    </source>
</evidence>
<dbReference type="InterPro" id="IPR050430">
    <property type="entry name" value="Peptidase_S1"/>
</dbReference>
<dbReference type="EMBL" id="FZQP02004111">
    <property type="protein sequence ID" value="VVC99412.1"/>
    <property type="molecule type" value="Genomic_DNA"/>
</dbReference>
<dbReference type="InterPro" id="IPR009003">
    <property type="entry name" value="Peptidase_S1_PA"/>
</dbReference>
<feature type="chain" id="PRO_5022928841" description="Peptidase S1 domain-containing protein" evidence="9">
    <location>
        <begin position="17"/>
        <end position="263"/>
    </location>
</feature>